<dbReference type="InterPro" id="IPR009057">
    <property type="entry name" value="Homeodomain-like_sf"/>
</dbReference>
<keyword evidence="1" id="KW-0805">Transcription regulation</keyword>
<evidence type="ECO:0000256" key="2">
    <source>
        <dbReference type="ARBA" id="ARBA00023125"/>
    </source>
</evidence>
<dbReference type="SUPFAM" id="SSF46689">
    <property type="entry name" value="Homeodomain-like"/>
    <property type="match status" value="1"/>
</dbReference>
<gene>
    <name evidence="5" type="ORF">D0Z70_21705</name>
</gene>
<organism evidence="5 6">
    <name type="scientific">Sphingobium terrigena</name>
    <dbReference type="NCBI Taxonomy" id="2304063"/>
    <lineage>
        <taxon>Bacteria</taxon>
        <taxon>Pseudomonadati</taxon>
        <taxon>Pseudomonadota</taxon>
        <taxon>Alphaproteobacteria</taxon>
        <taxon>Sphingomonadales</taxon>
        <taxon>Sphingomonadaceae</taxon>
        <taxon>Sphingobium</taxon>
    </lineage>
</organism>
<dbReference type="Gene3D" id="3.40.50.880">
    <property type="match status" value="1"/>
</dbReference>
<dbReference type="Proteomes" id="UP000283469">
    <property type="component" value="Unassembled WGS sequence"/>
</dbReference>
<keyword evidence="6" id="KW-1185">Reference proteome</keyword>
<dbReference type="GO" id="GO:0003700">
    <property type="term" value="F:DNA-binding transcription factor activity"/>
    <property type="evidence" value="ECO:0007669"/>
    <property type="project" value="InterPro"/>
</dbReference>
<name>A0A418YLU5_9SPHN</name>
<dbReference type="SMART" id="SM00342">
    <property type="entry name" value="HTH_ARAC"/>
    <property type="match status" value="1"/>
</dbReference>
<dbReference type="EMBL" id="QVRA01000034">
    <property type="protein sequence ID" value="RJG52098.1"/>
    <property type="molecule type" value="Genomic_DNA"/>
</dbReference>
<proteinExistence type="predicted"/>
<dbReference type="PANTHER" id="PTHR43130:SF3">
    <property type="entry name" value="HTH-TYPE TRANSCRIPTIONAL REGULATOR RV1931C"/>
    <property type="match status" value="1"/>
</dbReference>
<comment type="caution">
    <text evidence="5">The sequence shown here is derived from an EMBL/GenBank/DDBJ whole genome shotgun (WGS) entry which is preliminary data.</text>
</comment>
<feature type="domain" description="HTH araC/xylS-type" evidence="4">
    <location>
        <begin position="215"/>
        <end position="313"/>
    </location>
</feature>
<dbReference type="InterPro" id="IPR052158">
    <property type="entry name" value="INH-QAR"/>
</dbReference>
<dbReference type="InterPro" id="IPR029062">
    <property type="entry name" value="Class_I_gatase-like"/>
</dbReference>
<dbReference type="PANTHER" id="PTHR43130">
    <property type="entry name" value="ARAC-FAMILY TRANSCRIPTIONAL REGULATOR"/>
    <property type="match status" value="1"/>
</dbReference>
<dbReference type="GO" id="GO:0043565">
    <property type="term" value="F:sequence-specific DNA binding"/>
    <property type="evidence" value="ECO:0007669"/>
    <property type="project" value="InterPro"/>
</dbReference>
<dbReference type="InterPro" id="IPR018060">
    <property type="entry name" value="HTH_AraC"/>
</dbReference>
<dbReference type="Pfam" id="PF01965">
    <property type="entry name" value="DJ-1_PfpI"/>
    <property type="match status" value="1"/>
</dbReference>
<keyword evidence="2" id="KW-0238">DNA-binding</keyword>
<evidence type="ECO:0000313" key="6">
    <source>
        <dbReference type="Proteomes" id="UP000283469"/>
    </source>
</evidence>
<dbReference type="InterPro" id="IPR002818">
    <property type="entry name" value="DJ-1/PfpI"/>
</dbReference>
<sequence>MHITIFAPSKVHLLEIAGIRDALFEANCKIGSGPHYTVELVTEHGGVAATASGVKYVADASIDTAAPTCDTLIVTGPYGLPTRPSGPAMRWLQDQARHSRRYGSTCTGAFLLAHAGLLAGRRATTHWEYADRLATDFPAIEVEPDQIFVRDGPVFSSAGVTAAIDLTFALIEEDHGRALALWVARRLVVFLKRPGGQSQFSDALTAQSATSSPIDRIKLHILEYPRGELALEALAEVARVGPRQLSRLFHAELGSSAATYVELTRIDIARRLLEDSSAPLKTIAYAAGFGSTTTLRRAFVRRIGVTPTEYRQRFQTAGSGVAAKDESAADLS</sequence>
<dbReference type="CDD" id="cd03137">
    <property type="entry name" value="GATase1_AraC_1"/>
    <property type="match status" value="1"/>
</dbReference>
<dbReference type="PROSITE" id="PS00041">
    <property type="entry name" value="HTH_ARAC_FAMILY_1"/>
    <property type="match status" value="1"/>
</dbReference>
<dbReference type="PROSITE" id="PS01124">
    <property type="entry name" value="HTH_ARAC_FAMILY_2"/>
    <property type="match status" value="1"/>
</dbReference>
<accession>A0A418YLU5</accession>
<reference evidence="5 6" key="1">
    <citation type="submission" date="2018-08" db="EMBL/GenBank/DDBJ databases">
        <title>Sphingobium sp. EO9.</title>
        <authorList>
            <person name="Park Y."/>
            <person name="Kim K.H."/>
            <person name="Jeon C.O."/>
        </authorList>
    </citation>
    <scope>NUCLEOTIDE SEQUENCE [LARGE SCALE GENOMIC DNA]</scope>
    <source>
        <strain evidence="5 6">EO9</strain>
    </source>
</reference>
<evidence type="ECO:0000256" key="1">
    <source>
        <dbReference type="ARBA" id="ARBA00023015"/>
    </source>
</evidence>
<evidence type="ECO:0000256" key="3">
    <source>
        <dbReference type="ARBA" id="ARBA00023163"/>
    </source>
</evidence>
<evidence type="ECO:0000313" key="5">
    <source>
        <dbReference type="EMBL" id="RJG52098.1"/>
    </source>
</evidence>
<dbReference type="Gene3D" id="1.10.10.60">
    <property type="entry name" value="Homeodomain-like"/>
    <property type="match status" value="1"/>
</dbReference>
<dbReference type="OrthoDB" id="186587at2"/>
<dbReference type="AlphaFoldDB" id="A0A418YLU5"/>
<evidence type="ECO:0000259" key="4">
    <source>
        <dbReference type="PROSITE" id="PS01124"/>
    </source>
</evidence>
<protein>
    <submittedName>
        <fullName evidence="5">Helix-turn-helix domain-containing protein</fullName>
    </submittedName>
</protein>
<keyword evidence="3" id="KW-0804">Transcription</keyword>
<dbReference type="Pfam" id="PF12833">
    <property type="entry name" value="HTH_18"/>
    <property type="match status" value="1"/>
</dbReference>
<dbReference type="InterPro" id="IPR018062">
    <property type="entry name" value="HTH_AraC-typ_CS"/>
</dbReference>
<dbReference type="SUPFAM" id="SSF52317">
    <property type="entry name" value="Class I glutamine amidotransferase-like"/>
    <property type="match status" value="1"/>
</dbReference>